<sequence>MTKQYINELIKDLRRVVIYKNVLNDDTVKKFVKILEFISDGKPDVDGVYKLYSELYSELTKYAVKNDVYNGIWKSKINDLVKVDENIFSLLSEKFGKDMIDKRLKMAAEKELETLKKLADVDLIGYIEEHLSFNMPPWENLINHWNKGDIADILDCKTIDEIIDYYNKNGCGLFNRYRAFRWDNGELIGVEHSDPVEFDDLIGYEEEHRIVIDNTNRFMRGLPASNILLYGDRGTGKSSTVKAVLNMYYIKGLRLIEVSRQDMMDLNKIINIISSRGLKFILFLDDLSFEENETEYKILKSTLEGGIEKLPENVIIYATSNRRHLIREYLDDSVQNELHLMDTKEEKLSLADRFGITITFMSPNQEGYLKIVESLAQKYGISLDMDTLKSESLRWCAWHNGMSPRSAKQFIDYIRSR</sequence>
<evidence type="ECO:0000313" key="3">
    <source>
        <dbReference type="Proteomes" id="UP000214975"/>
    </source>
</evidence>
<dbReference type="PANTHER" id="PTHR42935:SF1">
    <property type="entry name" value="SLR0930 PROTEIN"/>
    <property type="match status" value="1"/>
</dbReference>
<dbReference type="Gene3D" id="3.40.50.300">
    <property type="entry name" value="P-loop containing nucleotide triphosphate hydrolases"/>
    <property type="match status" value="1"/>
</dbReference>
<dbReference type="Pfam" id="PF05673">
    <property type="entry name" value="DUF815"/>
    <property type="match status" value="1"/>
</dbReference>
<dbReference type="RefSeq" id="WP_094397547.1">
    <property type="nucleotide sequence ID" value="NZ_CP016893.1"/>
</dbReference>
<dbReference type="CDD" id="cd00009">
    <property type="entry name" value="AAA"/>
    <property type="match status" value="1"/>
</dbReference>
<dbReference type="InterPro" id="IPR003593">
    <property type="entry name" value="AAA+_ATPase"/>
</dbReference>
<feature type="domain" description="AAA+ ATPase" evidence="1">
    <location>
        <begin position="223"/>
        <end position="340"/>
    </location>
</feature>
<reference evidence="2 3" key="1">
    <citation type="submission" date="2016-08" db="EMBL/GenBank/DDBJ databases">
        <title>A novel genetic cassette of butanologenic Thermoanaerobacterium thermosaccharolyticum that directly convert cellulose to butanol.</title>
        <authorList>
            <person name="Li T."/>
            <person name="He J."/>
        </authorList>
    </citation>
    <scope>NUCLEOTIDE SEQUENCE [LARGE SCALE GENOMIC DNA]</scope>
    <source>
        <strain evidence="2 3">TG57</strain>
    </source>
</reference>
<dbReference type="AlphaFoldDB" id="A0A223I045"/>
<name>A0A223I045_THETR</name>
<proteinExistence type="predicted"/>
<accession>A0A223I045</accession>
<dbReference type="SMART" id="SM00382">
    <property type="entry name" value="AAA"/>
    <property type="match status" value="1"/>
</dbReference>
<dbReference type="EMBL" id="CP016893">
    <property type="protein sequence ID" value="AST58093.1"/>
    <property type="molecule type" value="Genomic_DNA"/>
</dbReference>
<gene>
    <name evidence="2" type="ORF">Thert_02157</name>
</gene>
<evidence type="ECO:0000259" key="1">
    <source>
        <dbReference type="SMART" id="SM00382"/>
    </source>
</evidence>
<dbReference type="InterPro" id="IPR008533">
    <property type="entry name" value="DUF815"/>
</dbReference>
<dbReference type="SUPFAM" id="SSF52540">
    <property type="entry name" value="P-loop containing nucleoside triphosphate hydrolases"/>
    <property type="match status" value="1"/>
</dbReference>
<organism evidence="2 3">
    <name type="scientific">Thermoanaerobacterium thermosaccharolyticum</name>
    <name type="common">Clostridium thermosaccharolyticum</name>
    <dbReference type="NCBI Taxonomy" id="1517"/>
    <lineage>
        <taxon>Bacteria</taxon>
        <taxon>Bacillati</taxon>
        <taxon>Bacillota</taxon>
        <taxon>Clostridia</taxon>
        <taxon>Thermoanaerobacterales</taxon>
        <taxon>Thermoanaerobacteraceae</taxon>
        <taxon>Thermoanaerobacterium</taxon>
    </lineage>
</organism>
<protein>
    <submittedName>
        <fullName evidence="2">Putative ATPase (AAA+ superfamily)</fullName>
    </submittedName>
</protein>
<dbReference type="PANTHER" id="PTHR42935">
    <property type="entry name" value="SLR0930 PROTEIN"/>
    <property type="match status" value="1"/>
</dbReference>
<dbReference type="InterPro" id="IPR027417">
    <property type="entry name" value="P-loop_NTPase"/>
</dbReference>
<dbReference type="Proteomes" id="UP000214975">
    <property type="component" value="Chromosome"/>
</dbReference>
<evidence type="ECO:0000313" key="2">
    <source>
        <dbReference type="EMBL" id="AST58093.1"/>
    </source>
</evidence>